<dbReference type="Proteomes" id="UP001482520">
    <property type="component" value="Unassembled WGS sequence"/>
</dbReference>
<reference evidence="1 2" key="1">
    <citation type="submission" date="2024-02" db="EMBL/GenBank/DDBJ databases">
        <title>Full genome sequence of Nocardioides kribbensis.</title>
        <authorList>
            <person name="Poletto B.L."/>
            <person name="Silva G."/>
            <person name="Galante D."/>
            <person name="Campos K.R."/>
            <person name="Santos M.B.N."/>
            <person name="Sacchi C.T."/>
        </authorList>
    </citation>
    <scope>NUCLEOTIDE SEQUENCE [LARGE SCALE GENOMIC DNA]</scope>
    <source>
        <strain evidence="1 2">O4R</strain>
    </source>
</reference>
<dbReference type="RefSeq" id="WP_349805361.1">
    <property type="nucleotide sequence ID" value="NZ_JBEGDP010000025.1"/>
</dbReference>
<keyword evidence="2" id="KW-1185">Reference proteome</keyword>
<evidence type="ECO:0000313" key="1">
    <source>
        <dbReference type="EMBL" id="MEQ7848976.1"/>
    </source>
</evidence>
<organism evidence="1 2">
    <name type="scientific">Nocardioides kribbensis</name>
    <dbReference type="NCBI Taxonomy" id="305517"/>
    <lineage>
        <taxon>Bacteria</taxon>
        <taxon>Bacillati</taxon>
        <taxon>Actinomycetota</taxon>
        <taxon>Actinomycetes</taxon>
        <taxon>Propionibacteriales</taxon>
        <taxon>Nocardioidaceae</taxon>
        <taxon>Nocardioides</taxon>
    </lineage>
</organism>
<evidence type="ECO:0000313" key="2">
    <source>
        <dbReference type="Proteomes" id="UP001482520"/>
    </source>
</evidence>
<accession>A0ABV1P2I8</accession>
<proteinExistence type="predicted"/>
<protein>
    <submittedName>
        <fullName evidence="1">Uncharacterized protein</fullName>
    </submittedName>
</protein>
<sequence length="347" mass="37939">MDDTIVLRPGLRLDAYVPGAPSEVAANDVAHDCFGSVLSAISVVGNVTVGMPETSWLISLGEDGEDGYDTEVEHRFPLRERRLAPSPPAIVSASDVDALLVAMDDNPGLVYGAAHFTEALRAFDRGVPVRAVNYLWLGVETFVHHLLKQHAEAAGMDTNAFLDSLTPSSTRVLTPQQQHERRNQAKAQFRADHGLAGDRATARLLRQLSDSYEHGYATSYEMAGKARDLFWPSLTGLRAGLLRAAGIEDTSRHVAHLLTTHLVTRMRYRRESLEDSPLHGLAVSEFGLDWTSETEMSMRGGLDFTEVPNHRGLPRDAHFVPPVLAGSPIEMTASEITAADPPEDDEE</sequence>
<dbReference type="EMBL" id="JBEGDP010000025">
    <property type="protein sequence ID" value="MEQ7848976.1"/>
    <property type="molecule type" value="Genomic_DNA"/>
</dbReference>
<gene>
    <name evidence="1" type="ORF">V6R90_16985</name>
</gene>
<name>A0ABV1P2I8_9ACTN</name>
<comment type="caution">
    <text evidence="1">The sequence shown here is derived from an EMBL/GenBank/DDBJ whole genome shotgun (WGS) entry which is preliminary data.</text>
</comment>